<dbReference type="SUPFAM" id="SSF53098">
    <property type="entry name" value="Ribonuclease H-like"/>
    <property type="match status" value="1"/>
</dbReference>
<dbReference type="Proteomes" id="UP000324705">
    <property type="component" value="Chromosome 3A"/>
</dbReference>
<evidence type="ECO:0000256" key="6">
    <source>
        <dbReference type="ARBA" id="ARBA00011757"/>
    </source>
</evidence>
<dbReference type="GO" id="GO:0046872">
    <property type="term" value="F:metal ion binding"/>
    <property type="evidence" value="ECO:0007669"/>
    <property type="project" value="UniProtKB-KW"/>
</dbReference>
<comment type="similarity">
    <text evidence="5">Belongs to the CAF1 family.</text>
</comment>
<name>A0A9R0RUZ5_TRITD</name>
<dbReference type="Pfam" id="PF04857">
    <property type="entry name" value="CAF1"/>
    <property type="match status" value="1"/>
</dbReference>
<evidence type="ECO:0000313" key="18">
    <source>
        <dbReference type="EMBL" id="VAH67340.1"/>
    </source>
</evidence>
<keyword evidence="8" id="KW-0963">Cytoplasm</keyword>
<dbReference type="GO" id="GO:0005634">
    <property type="term" value="C:nucleus"/>
    <property type="evidence" value="ECO:0007669"/>
    <property type="project" value="UniProtKB-SubCell"/>
</dbReference>
<gene>
    <name evidence="18" type="ORF">TRITD_3Av1G237440</name>
</gene>
<keyword evidence="12" id="KW-0269">Exonuclease</keyword>
<evidence type="ECO:0000256" key="11">
    <source>
        <dbReference type="ARBA" id="ARBA00022801"/>
    </source>
</evidence>
<dbReference type="InterPro" id="IPR006941">
    <property type="entry name" value="RNase_CAF1"/>
</dbReference>
<keyword evidence="16" id="KW-0539">Nucleus</keyword>
<dbReference type="Gramene" id="TRITD3Av1G237440.1">
    <property type="protein sequence ID" value="TRITD3Av1G237440.1"/>
    <property type="gene ID" value="TRITD3Av1G237440"/>
</dbReference>
<dbReference type="AlphaFoldDB" id="A0A9R0RUZ5"/>
<protein>
    <recommendedName>
        <fullName evidence="7">poly(A)-specific ribonuclease</fullName>
        <ecNumber evidence="7">3.1.13.4</ecNumber>
    </recommendedName>
</protein>
<dbReference type="OMA" id="VTHAGAY"/>
<comment type="function">
    <text evidence="17">Ubiquitous transcription factor required for a diverse set of processes. It is a component of the CCR4 complex involved in the control of gene expression.</text>
</comment>
<keyword evidence="14" id="KW-0805">Transcription regulation</keyword>
<evidence type="ECO:0000256" key="17">
    <source>
        <dbReference type="ARBA" id="ARBA00025148"/>
    </source>
</evidence>
<organism evidence="18 19">
    <name type="scientific">Triticum turgidum subsp. durum</name>
    <name type="common">Durum wheat</name>
    <name type="synonym">Triticum durum</name>
    <dbReference type="NCBI Taxonomy" id="4567"/>
    <lineage>
        <taxon>Eukaryota</taxon>
        <taxon>Viridiplantae</taxon>
        <taxon>Streptophyta</taxon>
        <taxon>Embryophyta</taxon>
        <taxon>Tracheophyta</taxon>
        <taxon>Spermatophyta</taxon>
        <taxon>Magnoliopsida</taxon>
        <taxon>Liliopsida</taxon>
        <taxon>Poales</taxon>
        <taxon>Poaceae</taxon>
        <taxon>BOP clade</taxon>
        <taxon>Pooideae</taxon>
        <taxon>Triticodae</taxon>
        <taxon>Triticeae</taxon>
        <taxon>Triticinae</taxon>
        <taxon>Triticum</taxon>
    </lineage>
</organism>
<evidence type="ECO:0000256" key="15">
    <source>
        <dbReference type="ARBA" id="ARBA00023163"/>
    </source>
</evidence>
<evidence type="ECO:0000256" key="5">
    <source>
        <dbReference type="ARBA" id="ARBA00008372"/>
    </source>
</evidence>
<dbReference type="EMBL" id="LT934115">
    <property type="protein sequence ID" value="VAH67340.1"/>
    <property type="molecule type" value="Genomic_DNA"/>
</dbReference>
<dbReference type="InterPro" id="IPR012337">
    <property type="entry name" value="RNaseH-like_sf"/>
</dbReference>
<evidence type="ECO:0000256" key="4">
    <source>
        <dbReference type="ARBA" id="ARBA00004496"/>
    </source>
</evidence>
<comment type="subunit">
    <text evidence="6">Component of the CCR4-NOT complex, at least composed of CRR4 and CAF1 proteins.</text>
</comment>
<keyword evidence="10" id="KW-0479">Metal-binding</keyword>
<sequence>MVAMFPPPPRRFNFNHMFPVQVVQPPPFTFHAAPLPPVQPELPVQVRPVWAGNFNEEWAYLQSFAACARYIAVDVHYPGLVHAADQDLSSLPVEHRYALMKANVDGLKPLQVGIAVCDHQGQQVAWEFNLRDFCRLADPHDAKALDYLARRGLDLDTLRNHGVDAYMLGALLMGSGLIGAGHGRPLSWVTHAGAYHVAYLLKIVTGGAPLPHDVAGFLGAMRYYLGQQVYDVATMAANCTGMPVGLDHIATNLRIHPPWGSPRLAGAAGVRALLAFRILKDGRFGGNVERFRGLLQGLQH</sequence>
<keyword evidence="19" id="KW-1185">Reference proteome</keyword>
<comment type="cofactor">
    <cofactor evidence="2">
        <name>a divalent metal cation</name>
        <dbReference type="ChEBI" id="CHEBI:60240"/>
    </cofactor>
</comment>
<dbReference type="InterPro" id="IPR036397">
    <property type="entry name" value="RNaseH_sf"/>
</dbReference>
<evidence type="ECO:0000256" key="10">
    <source>
        <dbReference type="ARBA" id="ARBA00022723"/>
    </source>
</evidence>
<keyword evidence="9" id="KW-0540">Nuclease</keyword>
<evidence type="ECO:0000256" key="14">
    <source>
        <dbReference type="ARBA" id="ARBA00023015"/>
    </source>
</evidence>
<evidence type="ECO:0000256" key="8">
    <source>
        <dbReference type="ARBA" id="ARBA00022490"/>
    </source>
</evidence>
<evidence type="ECO:0000256" key="1">
    <source>
        <dbReference type="ARBA" id="ARBA00001663"/>
    </source>
</evidence>
<evidence type="ECO:0000256" key="2">
    <source>
        <dbReference type="ARBA" id="ARBA00001968"/>
    </source>
</evidence>
<reference evidence="18 19" key="1">
    <citation type="submission" date="2017-09" db="EMBL/GenBank/DDBJ databases">
        <authorList>
            <consortium name="International Durum Wheat Genome Sequencing Consortium (IDWGSC)"/>
            <person name="Milanesi L."/>
        </authorList>
    </citation>
    <scope>NUCLEOTIDE SEQUENCE [LARGE SCALE GENOMIC DNA]</scope>
    <source>
        <strain evidence="19">cv. Svevo</strain>
    </source>
</reference>
<accession>A0A9R0RUZ5</accession>
<comment type="catalytic activity">
    <reaction evidence="1">
        <text>Exonucleolytic cleavage of poly(A) to 5'-AMP.</text>
        <dbReference type="EC" id="3.1.13.4"/>
    </reaction>
</comment>
<evidence type="ECO:0000256" key="3">
    <source>
        <dbReference type="ARBA" id="ARBA00004123"/>
    </source>
</evidence>
<dbReference type="GO" id="GO:0005737">
    <property type="term" value="C:cytoplasm"/>
    <property type="evidence" value="ECO:0007669"/>
    <property type="project" value="UniProtKB-SubCell"/>
</dbReference>
<dbReference type="PANTHER" id="PTHR10797">
    <property type="entry name" value="CCR4-NOT TRANSCRIPTION COMPLEX SUBUNIT"/>
    <property type="match status" value="1"/>
</dbReference>
<dbReference type="InterPro" id="IPR039637">
    <property type="entry name" value="CNOT7/CNOT8/Pop2"/>
</dbReference>
<evidence type="ECO:0000256" key="12">
    <source>
        <dbReference type="ARBA" id="ARBA00022839"/>
    </source>
</evidence>
<dbReference type="GO" id="GO:0003723">
    <property type="term" value="F:RNA binding"/>
    <property type="evidence" value="ECO:0007669"/>
    <property type="project" value="UniProtKB-KW"/>
</dbReference>
<evidence type="ECO:0000313" key="19">
    <source>
        <dbReference type="Proteomes" id="UP000324705"/>
    </source>
</evidence>
<evidence type="ECO:0000256" key="9">
    <source>
        <dbReference type="ARBA" id="ARBA00022722"/>
    </source>
</evidence>
<evidence type="ECO:0000256" key="13">
    <source>
        <dbReference type="ARBA" id="ARBA00022884"/>
    </source>
</evidence>
<evidence type="ECO:0000256" key="7">
    <source>
        <dbReference type="ARBA" id="ARBA00012161"/>
    </source>
</evidence>
<dbReference type="Gene3D" id="3.30.420.10">
    <property type="entry name" value="Ribonuclease H-like superfamily/Ribonuclease H"/>
    <property type="match status" value="1"/>
</dbReference>
<keyword evidence="15" id="KW-0804">Transcription</keyword>
<evidence type="ECO:0000256" key="16">
    <source>
        <dbReference type="ARBA" id="ARBA00023242"/>
    </source>
</evidence>
<dbReference type="GO" id="GO:0030014">
    <property type="term" value="C:CCR4-NOT complex"/>
    <property type="evidence" value="ECO:0007669"/>
    <property type="project" value="InterPro"/>
</dbReference>
<dbReference type="GO" id="GO:0004535">
    <property type="term" value="F:poly(A)-specific ribonuclease activity"/>
    <property type="evidence" value="ECO:0007669"/>
    <property type="project" value="UniProtKB-EC"/>
</dbReference>
<keyword evidence="13" id="KW-0694">RNA-binding</keyword>
<keyword evidence="11" id="KW-0378">Hydrolase</keyword>
<comment type="subcellular location">
    <subcellularLocation>
        <location evidence="4">Cytoplasm</location>
    </subcellularLocation>
    <subcellularLocation>
        <location evidence="3">Nucleus</location>
    </subcellularLocation>
</comment>
<proteinExistence type="inferred from homology"/>
<dbReference type="EC" id="3.1.13.4" evidence="7"/>